<evidence type="ECO:0008006" key="3">
    <source>
        <dbReference type="Google" id="ProtNLM"/>
    </source>
</evidence>
<name>A0A9W8IZS1_9AGAR</name>
<gene>
    <name evidence="1" type="ORF">H1R20_g10706</name>
</gene>
<accession>A0A9W8IZS1</accession>
<dbReference type="AlphaFoldDB" id="A0A9W8IZS1"/>
<dbReference type="OrthoDB" id="3515175at2759"/>
<evidence type="ECO:0000313" key="2">
    <source>
        <dbReference type="Proteomes" id="UP001140091"/>
    </source>
</evidence>
<feature type="non-terminal residue" evidence="1">
    <location>
        <position position="1"/>
    </location>
</feature>
<protein>
    <recommendedName>
        <fullName evidence="3">RNI-like protein</fullName>
    </recommendedName>
</protein>
<sequence length="540" mass="61053">MVQRHQVFVVARVCVTPDNSDRRQYRCIAALHHEWCYGRLPLQAVNLFKRLTRVPANAALIEEELATYYKGKKESKDYPCPYTAFLVEAAFCIDLTRSPRPILSRVAPMWIDMGSTGGVDNNDGLTILDVTKPRNPSYCYVSVNQWGFGSQLPLMTPLRAAEYLRSYRDHRVPENPRQTGGTEWEMWNLEAVANLDDMPLIPMKTLGLVWPGEYGRFADEEAPSEESGPDSFNDSGVDALRQQASLSSEDVALLTRASKAEDSDIVNLSRFPLTPNQLFSILGELGSFRRLDVSYNSAVGKDVFLKILKAFQDLSWINIMHCPISRDDLIELASTEPQIFRGSIGAIIHPAFFLTPGTYWDHPRPSTIPDFPIAFRLCIIASMSNSDFEFAYLPFFRMDELVQNLTDLLDLMETEDLRYGGVHASILASALRRPDQSWQDRYIQLVPGCSAKMEYEPLKEGYELLIRVSSSKDVRYGVFPPLVEGKTEHAESDMLEMAEFLERLKDEGAPVSDESAAKRLVELCSKMRRLTMECLTSPRG</sequence>
<evidence type="ECO:0000313" key="1">
    <source>
        <dbReference type="EMBL" id="KAJ2926381.1"/>
    </source>
</evidence>
<comment type="caution">
    <text evidence="1">The sequence shown here is derived from an EMBL/GenBank/DDBJ whole genome shotgun (WGS) entry which is preliminary data.</text>
</comment>
<dbReference type="EMBL" id="JANBPK010001063">
    <property type="protein sequence ID" value="KAJ2926381.1"/>
    <property type="molecule type" value="Genomic_DNA"/>
</dbReference>
<dbReference type="Proteomes" id="UP001140091">
    <property type="component" value="Unassembled WGS sequence"/>
</dbReference>
<reference evidence="1" key="1">
    <citation type="submission" date="2022-06" db="EMBL/GenBank/DDBJ databases">
        <title>Genome Sequence of Candolleomyces eurysporus.</title>
        <authorList>
            <person name="Buettner E."/>
        </authorList>
    </citation>
    <scope>NUCLEOTIDE SEQUENCE</scope>
    <source>
        <strain evidence="1">VTCC 930004</strain>
    </source>
</reference>
<keyword evidence="2" id="KW-1185">Reference proteome</keyword>
<organism evidence="1 2">
    <name type="scientific">Candolleomyces eurysporus</name>
    <dbReference type="NCBI Taxonomy" id="2828524"/>
    <lineage>
        <taxon>Eukaryota</taxon>
        <taxon>Fungi</taxon>
        <taxon>Dikarya</taxon>
        <taxon>Basidiomycota</taxon>
        <taxon>Agaricomycotina</taxon>
        <taxon>Agaricomycetes</taxon>
        <taxon>Agaricomycetidae</taxon>
        <taxon>Agaricales</taxon>
        <taxon>Agaricineae</taxon>
        <taxon>Psathyrellaceae</taxon>
        <taxon>Candolleomyces</taxon>
    </lineage>
</organism>
<proteinExistence type="predicted"/>